<accession>A0A069PIU7</accession>
<evidence type="ECO:0008006" key="3">
    <source>
        <dbReference type="Google" id="ProtNLM"/>
    </source>
</evidence>
<name>A0A069PIU7_9BURK</name>
<dbReference type="EMBL" id="JFHC01000050">
    <property type="protein sequence ID" value="KDR39849.1"/>
    <property type="molecule type" value="Genomic_DNA"/>
</dbReference>
<proteinExistence type="predicted"/>
<dbReference type="AlphaFoldDB" id="A0A069PIU7"/>
<evidence type="ECO:0000313" key="1">
    <source>
        <dbReference type="EMBL" id="KDR39849.1"/>
    </source>
</evidence>
<dbReference type="Proteomes" id="UP000027466">
    <property type="component" value="Unassembled WGS sequence"/>
</dbReference>
<sequence>MMVFLDFDGVLHPFGDRHGRRYSDLPRLEEVLRLGSDVPVVITSTERENLPLDALRQPFSPDIAARIVGQTPVLVPASATELAGIRYREILQFLEDHPTQHWIALDDDESLFPPDFPNLILCENGFDQRAAAQLESVLRAAAKRSGGGLSSTVCAPVTEDP</sequence>
<keyword evidence="2" id="KW-1185">Reference proteome</keyword>
<dbReference type="STRING" id="60547.GCA_000751215_04882"/>
<organism evidence="1 2">
    <name type="scientific">Caballeronia glathei</name>
    <dbReference type="NCBI Taxonomy" id="60547"/>
    <lineage>
        <taxon>Bacteria</taxon>
        <taxon>Pseudomonadati</taxon>
        <taxon>Pseudomonadota</taxon>
        <taxon>Betaproteobacteria</taxon>
        <taxon>Burkholderiales</taxon>
        <taxon>Burkholderiaceae</taxon>
        <taxon>Caballeronia</taxon>
    </lineage>
</organism>
<reference evidence="1 2" key="1">
    <citation type="submission" date="2014-03" db="EMBL/GenBank/DDBJ databases">
        <title>Draft Genome Sequences of Four Burkholderia Strains.</title>
        <authorList>
            <person name="Liu X.Y."/>
            <person name="Li C.X."/>
            <person name="Xu J.H."/>
        </authorList>
    </citation>
    <scope>NUCLEOTIDE SEQUENCE [LARGE SCALE GENOMIC DNA]</scope>
    <source>
        <strain evidence="1 2">DSM 50014</strain>
    </source>
</reference>
<protein>
    <recommendedName>
        <fullName evidence="3">HAD family hydrolase</fullName>
    </recommendedName>
</protein>
<comment type="caution">
    <text evidence="1">The sequence shown here is derived from an EMBL/GenBank/DDBJ whole genome shotgun (WGS) entry which is preliminary data.</text>
</comment>
<dbReference type="Pfam" id="PF18143">
    <property type="entry name" value="HAD_SAK_2"/>
    <property type="match status" value="1"/>
</dbReference>
<evidence type="ECO:0000313" key="2">
    <source>
        <dbReference type="Proteomes" id="UP000027466"/>
    </source>
</evidence>
<gene>
    <name evidence="1" type="ORF">BG61_29525</name>
</gene>